<feature type="transmembrane region" description="Helical" evidence="1">
    <location>
        <begin position="7"/>
        <end position="26"/>
    </location>
</feature>
<dbReference type="InterPro" id="IPR018604">
    <property type="entry name" value="YycI-like"/>
</dbReference>
<dbReference type="Pfam" id="PF09648">
    <property type="entry name" value="YycI"/>
    <property type="match status" value="1"/>
</dbReference>
<organism evidence="3 4">
    <name type="scientific">Lactobacillus melliventris</name>
    <dbReference type="NCBI Taxonomy" id="1218507"/>
    <lineage>
        <taxon>Bacteria</taxon>
        <taxon>Bacillati</taxon>
        <taxon>Bacillota</taxon>
        <taxon>Bacilli</taxon>
        <taxon>Lactobacillales</taxon>
        <taxon>Lactobacillaceae</taxon>
        <taxon>Lactobacillus</taxon>
    </lineage>
</organism>
<keyword evidence="1" id="KW-1133">Transmembrane helix</keyword>
<dbReference type="PATRIC" id="fig|1218507.3.peg.322"/>
<sequence length="275" mass="31384">MDRKRIEWLFFIIFLLIDIYLGIEIWRSPISLSDTSGSTATSIRAEMRADGIDIPLHISHKQQSGYYLAVKNRDYLSRKSSSLTQVTTHYSKSDNSLTGTPKSLILLSGNRKKNLQQLEDFKNDPKNVPYGKEFKFEPSMSGDNTYCYVQNTDYGRIYDSDAQLTINVRDNQIVNYTISYMGPINAVREPQLIISAWHAVKAMYTDREIVNNSRVMQVSLGYSKLTDVRGSTILLPTWLIQVENKTTKNITVKRVNAFTAQILQGSSYNVNVQKN</sequence>
<name>A0A0F4LJJ8_9LACO</name>
<evidence type="ECO:0000313" key="4">
    <source>
        <dbReference type="Proteomes" id="UP000033531"/>
    </source>
</evidence>
<dbReference type="Gene3D" id="2.40.128.690">
    <property type="entry name" value="YycH protein, domain 3-like"/>
    <property type="match status" value="1"/>
</dbReference>
<dbReference type="OrthoDB" id="2135943at2"/>
<comment type="caution">
    <text evidence="3">The sequence shown here is derived from an EMBL/GenBank/DDBJ whole genome shotgun (WGS) entry which is preliminary data.</text>
</comment>
<keyword evidence="1" id="KW-0472">Membrane</keyword>
<keyword evidence="1" id="KW-0812">Transmembrane</keyword>
<evidence type="ECO:0000259" key="2">
    <source>
        <dbReference type="Pfam" id="PF09648"/>
    </source>
</evidence>
<feature type="domain" description="Regulatory protein YycH-like" evidence="2">
    <location>
        <begin position="33"/>
        <end position="258"/>
    </location>
</feature>
<dbReference type="STRING" id="1218507.JF74_01630"/>
<reference evidence="3 4" key="1">
    <citation type="submission" date="2015-01" db="EMBL/GenBank/DDBJ databases">
        <title>Comparative genomics of the lactic acid bacteria isolated from the honey bee gut.</title>
        <authorList>
            <person name="Ellegaard K.M."/>
            <person name="Tamarit D."/>
            <person name="Javelind E."/>
            <person name="Olofsson T."/>
            <person name="Andersson S.G."/>
            <person name="Vasquez A."/>
        </authorList>
    </citation>
    <scope>NUCLEOTIDE SEQUENCE [LARGE SCALE GENOMIC DNA]</scope>
    <source>
        <strain evidence="3 4">Hma8</strain>
    </source>
</reference>
<dbReference type="EMBL" id="JXLI01000004">
    <property type="protein sequence ID" value="KJY58493.1"/>
    <property type="molecule type" value="Genomic_DNA"/>
</dbReference>
<evidence type="ECO:0000256" key="1">
    <source>
        <dbReference type="SAM" id="Phobius"/>
    </source>
</evidence>
<evidence type="ECO:0000313" key="3">
    <source>
        <dbReference type="EMBL" id="KJY58493.1"/>
    </source>
</evidence>
<protein>
    <recommendedName>
        <fullName evidence="2">Regulatory protein YycH-like domain-containing protein</fullName>
    </recommendedName>
</protein>
<dbReference type="HOGENOM" id="CLU_078250_1_0_9"/>
<dbReference type="GO" id="GO:0016020">
    <property type="term" value="C:membrane"/>
    <property type="evidence" value="ECO:0007669"/>
    <property type="project" value="InterPro"/>
</dbReference>
<dbReference type="AlphaFoldDB" id="A0A0F4LJJ8"/>
<gene>
    <name evidence="3" type="ORF">JF74_01630</name>
</gene>
<dbReference type="RefSeq" id="WP_046324125.1">
    <property type="nucleotide sequence ID" value="NZ_JAAEEB010000003.1"/>
</dbReference>
<accession>A0A0F4LJJ8</accession>
<proteinExistence type="predicted"/>
<dbReference type="Proteomes" id="UP000033531">
    <property type="component" value="Unassembled WGS sequence"/>
</dbReference>